<evidence type="ECO:0008006" key="4">
    <source>
        <dbReference type="Google" id="ProtNLM"/>
    </source>
</evidence>
<proteinExistence type="predicted"/>
<reference evidence="1 3" key="1">
    <citation type="journal article" date="2021" name="Int. J. Syst. Evol. Microbiol.">
        <title>Reticulibacter mediterranei gen. nov., sp. nov., within the new family Reticulibacteraceae fam. nov., and Ktedonospora formicarum gen. nov., sp. nov., Ktedonobacter robiniae sp. nov., Dictyobacter formicarum sp. nov. and Dictyobacter arantiisoli sp. nov., belonging to the class Ktedonobacteria.</title>
        <authorList>
            <person name="Yabe S."/>
            <person name="Zheng Y."/>
            <person name="Wang C.M."/>
            <person name="Sakai Y."/>
            <person name="Abe K."/>
            <person name="Yokota A."/>
            <person name="Donadio S."/>
            <person name="Cavaletti L."/>
            <person name="Monciardini P."/>
        </authorList>
    </citation>
    <scope>NUCLEOTIDE SEQUENCE [LARGE SCALE GENOMIC DNA]</scope>
    <source>
        <strain evidence="1 3">SOSP1-9</strain>
    </source>
</reference>
<evidence type="ECO:0000313" key="2">
    <source>
        <dbReference type="EMBL" id="GHO88253.1"/>
    </source>
</evidence>
<accession>A0ABQ3VRB2</accession>
<evidence type="ECO:0000313" key="1">
    <source>
        <dbReference type="EMBL" id="GHO88133.1"/>
    </source>
</evidence>
<evidence type="ECO:0000313" key="3">
    <source>
        <dbReference type="Proteomes" id="UP000635565"/>
    </source>
</evidence>
<name>A0ABQ3VRB2_9CHLR</name>
<dbReference type="EMBL" id="BNJJ01000022">
    <property type="protein sequence ID" value="GHO88133.1"/>
    <property type="molecule type" value="Genomic_DNA"/>
</dbReference>
<keyword evidence="3" id="KW-1185">Reference proteome</keyword>
<organism evidence="1 3">
    <name type="scientific">Dictyobacter formicarum</name>
    <dbReference type="NCBI Taxonomy" id="2778368"/>
    <lineage>
        <taxon>Bacteria</taxon>
        <taxon>Bacillati</taxon>
        <taxon>Chloroflexota</taxon>
        <taxon>Ktedonobacteria</taxon>
        <taxon>Ktedonobacterales</taxon>
        <taxon>Dictyobacteraceae</taxon>
        <taxon>Dictyobacter</taxon>
    </lineage>
</organism>
<dbReference type="Proteomes" id="UP000635565">
    <property type="component" value="Unassembled WGS sequence"/>
</dbReference>
<gene>
    <name evidence="1" type="ORF">KSZ_61390</name>
    <name evidence="2" type="ORF">KSZ_62590</name>
</gene>
<comment type="caution">
    <text evidence="1">The sequence shown here is derived from an EMBL/GenBank/DDBJ whole genome shotgun (WGS) entry which is preliminary data.</text>
</comment>
<protein>
    <recommendedName>
        <fullName evidence="4">Secreted protein</fullName>
    </recommendedName>
</protein>
<sequence>MLLQKGGAFGLSLLLTVVRLLTLTLIIAKLARSACGSVVELCTAIQTSGHILLWLFPNLGFAHSWNRKLE</sequence>
<dbReference type="EMBL" id="BNJJ01000022">
    <property type="protein sequence ID" value="GHO88253.1"/>
    <property type="molecule type" value="Genomic_DNA"/>
</dbReference>